<gene>
    <name evidence="1" type="ORF">EW146_g6812</name>
</gene>
<accession>A0A4S4LPC0</accession>
<keyword evidence="2" id="KW-1185">Reference proteome</keyword>
<dbReference type="EMBL" id="SGPL01000357">
    <property type="protein sequence ID" value="THH13398.1"/>
    <property type="molecule type" value="Genomic_DNA"/>
</dbReference>
<proteinExistence type="predicted"/>
<organism evidence="1 2">
    <name type="scientific">Bondarzewia mesenterica</name>
    <dbReference type="NCBI Taxonomy" id="1095465"/>
    <lineage>
        <taxon>Eukaryota</taxon>
        <taxon>Fungi</taxon>
        <taxon>Dikarya</taxon>
        <taxon>Basidiomycota</taxon>
        <taxon>Agaricomycotina</taxon>
        <taxon>Agaricomycetes</taxon>
        <taxon>Russulales</taxon>
        <taxon>Bondarzewiaceae</taxon>
        <taxon>Bondarzewia</taxon>
    </lineage>
</organism>
<comment type="caution">
    <text evidence="1">The sequence shown here is derived from an EMBL/GenBank/DDBJ whole genome shotgun (WGS) entry which is preliminary data.</text>
</comment>
<evidence type="ECO:0000313" key="1">
    <source>
        <dbReference type="EMBL" id="THH13398.1"/>
    </source>
</evidence>
<dbReference type="AlphaFoldDB" id="A0A4S4LPC0"/>
<protein>
    <submittedName>
        <fullName evidence="1">Uncharacterized protein</fullName>
    </submittedName>
</protein>
<name>A0A4S4LPC0_9AGAM</name>
<dbReference type="Proteomes" id="UP000310158">
    <property type="component" value="Unassembled WGS sequence"/>
</dbReference>
<evidence type="ECO:0000313" key="2">
    <source>
        <dbReference type="Proteomes" id="UP000310158"/>
    </source>
</evidence>
<sequence>MNLLIETCLEELAQVEKLVIFSDLMVTFCPRKSSATEDEDAEIDSEDIEDIKDTEAEHMEVEGTDVEDMDVEGMEVEDMDVEGTEVEEIENTAITDATMEIEEIEGGEVLKQAA</sequence>
<reference evidence="1 2" key="1">
    <citation type="submission" date="2019-02" db="EMBL/GenBank/DDBJ databases">
        <title>Genome sequencing of the rare red list fungi Bondarzewia mesenterica.</title>
        <authorList>
            <person name="Buettner E."/>
            <person name="Kellner H."/>
        </authorList>
    </citation>
    <scope>NUCLEOTIDE SEQUENCE [LARGE SCALE GENOMIC DNA]</scope>
    <source>
        <strain evidence="1 2">DSM 108281</strain>
    </source>
</reference>